<proteinExistence type="predicted"/>
<name>A0AA96V890_9EURY</name>
<dbReference type="Proteomes" id="UP001304970">
    <property type="component" value="Chromosome"/>
</dbReference>
<keyword evidence="2" id="KW-1185">Reference proteome</keyword>
<evidence type="ECO:0000313" key="1">
    <source>
        <dbReference type="EMBL" id="WNY27656.1"/>
    </source>
</evidence>
<organism evidence="1 2">
    <name type="scientific">Methanolapillus ohkumae</name>
    <dbReference type="NCBI Taxonomy" id="3028298"/>
    <lineage>
        <taxon>Archaea</taxon>
        <taxon>Methanobacteriati</taxon>
        <taxon>Methanobacteriota</taxon>
        <taxon>Stenosarchaea group</taxon>
        <taxon>Methanomicrobia</taxon>
        <taxon>Methanosarcinales</taxon>
        <taxon>Methanosarcinaceae</taxon>
        <taxon>Methanolapillus</taxon>
    </lineage>
</organism>
<gene>
    <name evidence="1" type="ORF">MsAm2_14590</name>
</gene>
<dbReference type="GeneID" id="89228882"/>
<dbReference type="AlphaFoldDB" id="A0AA96V890"/>
<sequence length="303" mass="33250">MRNLIKNEIGLGLLSLIALFLVLYVASDPVDPSHEFTCHNCTITAGTVSNDLYEEEHPQSVESASFSGDFYSSLSLPSKTKVSLEGEINPTTLAHPPPADPIDITVSFYDYEKRESTSYLRVLLTPDNGETIHPGELKVYYTLPGSGGFVNSSHVSFELFSGTNTYLVTIQEPVLDLFDSGHEILNPQGYSYTFYIRSLKGTDAADELFKPGNSTFSGFEFNASESDDLESGYSNSKNSNSDIFGSSHFGSGFVHFESENTRFMILCLSTPAIFAARVPIMGHSLKSYGFEKGGLAEFSNKHE</sequence>
<reference evidence="1 2" key="1">
    <citation type="submission" date="2023-07" db="EMBL/GenBank/DDBJ databases">
        <title>Closed genome sequence of Methanosarcinaceae archaeon Am2.</title>
        <authorList>
            <person name="Poehlein A."/>
            <person name="Protasov E."/>
            <person name="Platt K."/>
            <person name="Reeh H."/>
            <person name="Daniel R."/>
            <person name="Brune A."/>
        </authorList>
    </citation>
    <scope>NUCLEOTIDE SEQUENCE [LARGE SCALE GENOMIC DNA]</scope>
    <source>
        <strain evidence="1 2">Am2</strain>
    </source>
</reference>
<dbReference type="RefSeq" id="WP_338097615.1">
    <property type="nucleotide sequence ID" value="NZ_CP131061.1"/>
</dbReference>
<protein>
    <submittedName>
        <fullName evidence="1">Uncharacterized protein</fullName>
    </submittedName>
</protein>
<evidence type="ECO:0000313" key="2">
    <source>
        <dbReference type="Proteomes" id="UP001304970"/>
    </source>
</evidence>
<dbReference type="EMBL" id="CP131061">
    <property type="protein sequence ID" value="WNY27656.1"/>
    <property type="molecule type" value="Genomic_DNA"/>
</dbReference>
<accession>A0AA96V890</accession>